<keyword evidence="1" id="KW-0378">Hydrolase</keyword>
<dbReference type="GO" id="GO:0004177">
    <property type="term" value="F:aminopeptidase activity"/>
    <property type="evidence" value="ECO:0007669"/>
    <property type="project" value="UniProtKB-KW"/>
</dbReference>
<comment type="caution">
    <text evidence="1">The sequence shown here is derived from an EMBL/GenBank/DDBJ whole genome shotgun (WGS) entry which is preliminary data.</text>
</comment>
<dbReference type="Proteomes" id="UP000272193">
    <property type="component" value="Unassembled WGS sequence"/>
</dbReference>
<dbReference type="EMBL" id="RKQL01000001">
    <property type="protein sequence ID" value="RPE73089.1"/>
    <property type="molecule type" value="Genomic_DNA"/>
</dbReference>
<organism evidence="1 2">
    <name type="scientific">Tibeticola sediminis</name>
    <dbReference type="NCBI Taxonomy" id="1917811"/>
    <lineage>
        <taxon>Bacteria</taxon>
        <taxon>Pseudomonadati</taxon>
        <taxon>Pseudomonadota</taxon>
        <taxon>Betaproteobacteria</taxon>
        <taxon>Burkholderiales</taxon>
        <taxon>Comamonadaceae</taxon>
        <taxon>Tibeticola</taxon>
    </lineage>
</organism>
<proteinExistence type="predicted"/>
<dbReference type="AlphaFoldDB" id="A0A3N4UZW1"/>
<dbReference type="PIRSF" id="PIRSF029285">
    <property type="entry name" value="Aminopept"/>
    <property type="match status" value="1"/>
</dbReference>
<name>A0A3N4UZW1_9BURK</name>
<keyword evidence="1" id="KW-0031">Aminopeptidase</keyword>
<reference evidence="1 2" key="1">
    <citation type="submission" date="2018-11" db="EMBL/GenBank/DDBJ databases">
        <title>Genomic Encyclopedia of Type Strains, Phase IV (KMG-IV): sequencing the most valuable type-strain genomes for metagenomic binning, comparative biology and taxonomic classification.</title>
        <authorList>
            <person name="Goeker M."/>
        </authorList>
    </citation>
    <scope>NUCLEOTIDE SEQUENCE [LARGE SCALE GENOMIC DNA]</scope>
    <source>
        <strain evidence="1 2">DSM 101684</strain>
    </source>
</reference>
<keyword evidence="2" id="KW-1185">Reference proteome</keyword>
<protein>
    <submittedName>
        <fullName evidence="1">Putative aminopeptidase</fullName>
    </submittedName>
</protein>
<sequence length="388" mass="42468">MRLSLGHGGASARAARRRGQRALLLLAFLPVLAGCSSLDGLGYYAQAVRGHLGLLAEARPIDDWLSDPASREALRDRLRLAQAMRAFAVDALALPDNASYHRYADLRRPYAVWNVVAAPADALTLKTWCFPVAGCVGYRGYFAEADARAEAALLAREGWEVDVYGVPAYSTLGRLNWIGGDPLLSTFALGHEGDLARLMFHELAHQVLYVEGDTEFNESFASAVERAGVALWLDRHGNEVTRASWARTLRQREAFAALTRATRQALAAVYEQNRPDAGVNRSMIAIKMEVMARFRADYEALKRGWPEPDARWNGYDAWVAKANNASFGALGAYDALRPGFEALLARAGGGVTPAQWRSFYDAVRRLAALPPGERHAALEALAATAKER</sequence>
<dbReference type="Pfam" id="PF10023">
    <property type="entry name" value="Aminopep"/>
    <property type="match status" value="1"/>
</dbReference>
<dbReference type="OrthoDB" id="357991at2"/>
<dbReference type="PROSITE" id="PS51257">
    <property type="entry name" value="PROKAR_LIPOPROTEIN"/>
    <property type="match status" value="1"/>
</dbReference>
<evidence type="ECO:0000313" key="2">
    <source>
        <dbReference type="Proteomes" id="UP000272193"/>
    </source>
</evidence>
<evidence type="ECO:0000313" key="1">
    <source>
        <dbReference type="EMBL" id="RPE73089.1"/>
    </source>
</evidence>
<keyword evidence="1" id="KW-0645">Protease</keyword>
<dbReference type="RefSeq" id="WP_124220657.1">
    <property type="nucleotide sequence ID" value="NZ_RKQL01000001.1"/>
</dbReference>
<dbReference type="InterPro" id="IPR014553">
    <property type="entry name" value="Aminopept"/>
</dbReference>
<accession>A0A3N4UZW1</accession>
<gene>
    <name evidence="1" type="ORF">EDC62_0800</name>
</gene>